<gene>
    <name evidence="1" type="ORF">AB0C36_35390</name>
</gene>
<dbReference type="Pfam" id="PF11731">
    <property type="entry name" value="Cdd1"/>
    <property type="match status" value="1"/>
</dbReference>
<organism evidence="1 2">
    <name type="scientific">Streptodolium elevatio</name>
    <dbReference type="NCBI Taxonomy" id="3157996"/>
    <lineage>
        <taxon>Bacteria</taxon>
        <taxon>Bacillati</taxon>
        <taxon>Actinomycetota</taxon>
        <taxon>Actinomycetes</taxon>
        <taxon>Kitasatosporales</taxon>
        <taxon>Streptomycetaceae</taxon>
        <taxon>Streptodolium</taxon>
    </lineage>
</organism>
<evidence type="ECO:0000313" key="2">
    <source>
        <dbReference type="Proteomes" id="UP001551482"/>
    </source>
</evidence>
<dbReference type="Proteomes" id="UP001551482">
    <property type="component" value="Unassembled WGS sequence"/>
</dbReference>
<reference evidence="1 2" key="1">
    <citation type="submission" date="2024-06" db="EMBL/GenBank/DDBJ databases">
        <title>The Natural Products Discovery Center: Release of the First 8490 Sequenced Strains for Exploring Actinobacteria Biosynthetic Diversity.</title>
        <authorList>
            <person name="Kalkreuter E."/>
            <person name="Kautsar S.A."/>
            <person name="Yang D."/>
            <person name="Bader C.D."/>
            <person name="Teijaro C.N."/>
            <person name="Fluegel L."/>
            <person name="Davis C.M."/>
            <person name="Simpson J.R."/>
            <person name="Lauterbach L."/>
            <person name="Steele A.D."/>
            <person name="Gui C."/>
            <person name="Meng S."/>
            <person name="Li G."/>
            <person name="Viehrig K."/>
            <person name="Ye F."/>
            <person name="Su P."/>
            <person name="Kiefer A.F."/>
            <person name="Nichols A."/>
            <person name="Cepeda A.J."/>
            <person name="Yan W."/>
            <person name="Fan B."/>
            <person name="Jiang Y."/>
            <person name="Adhikari A."/>
            <person name="Zheng C.-J."/>
            <person name="Schuster L."/>
            <person name="Cowan T.M."/>
            <person name="Smanski M.J."/>
            <person name="Chevrette M.G."/>
            <person name="De Carvalho L.P.S."/>
            <person name="Shen B."/>
        </authorList>
    </citation>
    <scope>NUCLEOTIDE SEQUENCE [LARGE SCALE GENOMIC DNA]</scope>
    <source>
        <strain evidence="1 2">NPDC048946</strain>
    </source>
</reference>
<accession>A0ABV3DU50</accession>
<name>A0ABV3DU50_9ACTN</name>
<dbReference type="EMBL" id="JBEZFP010000138">
    <property type="protein sequence ID" value="MEU8138772.1"/>
    <property type="molecule type" value="Genomic_DNA"/>
</dbReference>
<dbReference type="Gene3D" id="1.10.150.20">
    <property type="entry name" value="5' to 3' exonuclease, C-terminal subdomain"/>
    <property type="match status" value="1"/>
</dbReference>
<dbReference type="RefSeq" id="WP_358362451.1">
    <property type="nucleotide sequence ID" value="NZ_JBEZFP010000138.1"/>
</dbReference>
<dbReference type="InterPro" id="IPR021725">
    <property type="entry name" value="Cdd1"/>
</dbReference>
<comment type="caution">
    <text evidence="1">The sequence shown here is derived from an EMBL/GenBank/DDBJ whole genome shotgun (WGS) entry which is preliminary data.</text>
</comment>
<proteinExistence type="predicted"/>
<evidence type="ECO:0000313" key="1">
    <source>
        <dbReference type="EMBL" id="MEU8138772.1"/>
    </source>
</evidence>
<keyword evidence="2" id="KW-1185">Reference proteome</keyword>
<sequence length="101" mass="11542">MADRHAELLDMANVGPAVVRHLARVGVTKPGDLVDRDPYEMYERLCDRDGRRHDPCLLDTFISVVDQAGGGEPRPWWTYTAERKRRLAVPFARRSASKSRH</sequence>
<protein>
    <submittedName>
        <fullName evidence="1">Helix-hairpin-helix domain-containing protein</fullName>
    </submittedName>
</protein>